<organism evidence="1 2">
    <name type="scientific">Dentiscutata heterogama</name>
    <dbReference type="NCBI Taxonomy" id="1316150"/>
    <lineage>
        <taxon>Eukaryota</taxon>
        <taxon>Fungi</taxon>
        <taxon>Fungi incertae sedis</taxon>
        <taxon>Mucoromycota</taxon>
        <taxon>Glomeromycotina</taxon>
        <taxon>Glomeromycetes</taxon>
        <taxon>Diversisporales</taxon>
        <taxon>Gigasporaceae</taxon>
        <taxon>Dentiscutata</taxon>
    </lineage>
</organism>
<evidence type="ECO:0000313" key="1">
    <source>
        <dbReference type="EMBL" id="CAG8656077.1"/>
    </source>
</evidence>
<comment type="caution">
    <text evidence="1">The sequence shown here is derived from an EMBL/GenBank/DDBJ whole genome shotgun (WGS) entry which is preliminary data.</text>
</comment>
<evidence type="ECO:0000313" key="2">
    <source>
        <dbReference type="Proteomes" id="UP000789702"/>
    </source>
</evidence>
<keyword evidence="2" id="KW-1185">Reference proteome</keyword>
<dbReference type="EMBL" id="CAJVPU010016885">
    <property type="protein sequence ID" value="CAG8656077.1"/>
    <property type="molecule type" value="Genomic_DNA"/>
</dbReference>
<gene>
    <name evidence="1" type="ORF">DHETER_LOCUS9527</name>
</gene>
<name>A0ACA9NHX3_9GLOM</name>
<protein>
    <submittedName>
        <fullName evidence="1">3857_t:CDS:1</fullName>
    </submittedName>
</protein>
<proteinExistence type="predicted"/>
<feature type="non-terminal residue" evidence="1">
    <location>
        <position position="1"/>
    </location>
</feature>
<accession>A0ACA9NHX3</accession>
<sequence>FSVNIVDDSGLTVSTSDNNNNKDSINNDGKNIIEIPIAEFSKFIVLHTFNDPFPIIY</sequence>
<reference evidence="1" key="1">
    <citation type="submission" date="2021-06" db="EMBL/GenBank/DDBJ databases">
        <authorList>
            <person name="Kallberg Y."/>
            <person name="Tangrot J."/>
            <person name="Rosling A."/>
        </authorList>
    </citation>
    <scope>NUCLEOTIDE SEQUENCE</scope>
    <source>
        <strain evidence="1">IL203A</strain>
    </source>
</reference>
<dbReference type="Proteomes" id="UP000789702">
    <property type="component" value="Unassembled WGS sequence"/>
</dbReference>